<keyword evidence="3" id="KW-1185">Reference proteome</keyword>
<feature type="signal peptide" evidence="1">
    <location>
        <begin position="1"/>
        <end position="25"/>
    </location>
</feature>
<protein>
    <recommendedName>
        <fullName evidence="4">Lipoprotein</fullName>
    </recommendedName>
</protein>
<evidence type="ECO:0000313" key="3">
    <source>
        <dbReference type="Proteomes" id="UP001196601"/>
    </source>
</evidence>
<evidence type="ECO:0000313" key="2">
    <source>
        <dbReference type="EMBL" id="MBS7663185.1"/>
    </source>
</evidence>
<dbReference type="EMBL" id="JADPMV010000002">
    <property type="protein sequence ID" value="MBS7663185.1"/>
    <property type="molecule type" value="Genomic_DNA"/>
</dbReference>
<dbReference type="RefSeq" id="WP_213640591.1">
    <property type="nucleotide sequence ID" value="NZ_JADPMV010000002.1"/>
</dbReference>
<name>A0ABS5Q3P1_9PSED</name>
<feature type="chain" id="PRO_5045167673" description="Lipoprotein" evidence="1">
    <location>
        <begin position="26"/>
        <end position="86"/>
    </location>
</feature>
<evidence type="ECO:0000256" key="1">
    <source>
        <dbReference type="SAM" id="SignalP"/>
    </source>
</evidence>
<sequence length="86" mass="9649">MHRPLALAALAAFALLLAGCSTPRAADERPYSDAEIRQFSLELLSRSGLPYEDYEKIRRALLEPERRMPRSLGDRAVPPEDQAKRG</sequence>
<keyword evidence="1" id="KW-0732">Signal</keyword>
<gene>
    <name evidence="2" type="ORF">I0D00_14725</name>
</gene>
<comment type="caution">
    <text evidence="2">The sequence shown here is derived from an EMBL/GenBank/DDBJ whole genome shotgun (WGS) entry which is preliminary data.</text>
</comment>
<proteinExistence type="predicted"/>
<accession>A0ABS5Q3P1</accession>
<organism evidence="2 3">
    <name type="scientific">Pseudomonas lalucatii</name>
    <dbReference type="NCBI Taxonomy" id="1424203"/>
    <lineage>
        <taxon>Bacteria</taxon>
        <taxon>Pseudomonadati</taxon>
        <taxon>Pseudomonadota</taxon>
        <taxon>Gammaproteobacteria</taxon>
        <taxon>Pseudomonadales</taxon>
        <taxon>Pseudomonadaceae</taxon>
        <taxon>Pseudomonas</taxon>
    </lineage>
</organism>
<reference evidence="2 3" key="1">
    <citation type="journal article" date="2021" name="Syst. Appl. Microbiol.">
        <title>Pseudomonas lalucatii sp. nov. isolated from Vallgornera, a karstic cave in Mallorca, Western Mediterranean.</title>
        <authorList>
            <person name="Busquets A."/>
            <person name="Mulet M."/>
            <person name="Gomila M."/>
            <person name="Garcia-Valdes E."/>
        </authorList>
    </citation>
    <scope>NUCLEOTIDE SEQUENCE [LARGE SCALE GENOMIC DNA]</scope>
    <source>
        <strain evidence="2 3">R1b54</strain>
    </source>
</reference>
<dbReference type="PROSITE" id="PS51257">
    <property type="entry name" value="PROKAR_LIPOPROTEIN"/>
    <property type="match status" value="1"/>
</dbReference>
<evidence type="ECO:0008006" key="4">
    <source>
        <dbReference type="Google" id="ProtNLM"/>
    </source>
</evidence>
<dbReference type="Proteomes" id="UP001196601">
    <property type="component" value="Unassembled WGS sequence"/>
</dbReference>